<feature type="chain" id="PRO_5009525577" evidence="1">
    <location>
        <begin position="33"/>
        <end position="487"/>
    </location>
</feature>
<evidence type="ECO:0000313" key="2">
    <source>
        <dbReference type="EMBL" id="OGH67042.1"/>
    </source>
</evidence>
<dbReference type="AlphaFoldDB" id="A0A1F6M5W7"/>
<gene>
    <name evidence="2" type="ORF">A3B90_03250</name>
</gene>
<sequence length="487" mass="51782">MVHTKSKTQTVTNTQLAVAVAAAFLAGGLAFAAAPAQRPVAAPVAGACLLYEANMVYTHAINKTRQLCPNNGYWGARFTCTDRKNDTVNVGVGNPCVTQDVILAMARAKCADQTHICVPQGAVAQGTLKMTVDTQYGNLGNPQYALAGTKKFLAGRIKLLADSEAMNIQDLALQFSTNSATTNFNALANSIDSVSLYSDPSLADDRLLATADFAPKTIIENVNYTVQNGVPEYIYIALRLNSVGIDFDSTAIPSSSFKIAVASNGHAVRGQVSGNNITPSITATRGNDITIAPIKITNVASDFAGGSLVGGNQILGGFQITADGGRNTDQFGDVAKARLLQLGLKLATDVGTAFSSNTQNLQLCRVESGNCINIGTPMNGPTFSATTTELILVNEWHGTSTINMSEFHEQSDKYVDSGETANFIVKGTLTNTTDHFAQVKVVNLNSNGLVYGFDENADGFDDYTFYDIRKDMPRGVEYPNVIIRALN</sequence>
<dbReference type="EMBL" id="MFPX01000008">
    <property type="protein sequence ID" value="OGH67042.1"/>
    <property type="molecule type" value="Genomic_DNA"/>
</dbReference>
<dbReference type="STRING" id="1798676.A3B90_03250"/>
<name>A0A1F6M5W7_9BACT</name>
<keyword evidence="1" id="KW-0732">Signal</keyword>
<organism evidence="2 3">
    <name type="scientific">Candidatus Magasanikbacteria bacterium RIFCSPHIGHO2_02_FULL_41_13</name>
    <dbReference type="NCBI Taxonomy" id="1798676"/>
    <lineage>
        <taxon>Bacteria</taxon>
        <taxon>Candidatus Magasanikiibacteriota</taxon>
    </lineage>
</organism>
<reference evidence="2 3" key="1">
    <citation type="journal article" date="2016" name="Nat. Commun.">
        <title>Thousands of microbial genomes shed light on interconnected biogeochemical processes in an aquifer system.</title>
        <authorList>
            <person name="Anantharaman K."/>
            <person name="Brown C.T."/>
            <person name="Hug L.A."/>
            <person name="Sharon I."/>
            <person name="Castelle C.J."/>
            <person name="Probst A.J."/>
            <person name="Thomas B.C."/>
            <person name="Singh A."/>
            <person name="Wilkins M.J."/>
            <person name="Karaoz U."/>
            <person name="Brodie E.L."/>
            <person name="Williams K.H."/>
            <person name="Hubbard S.S."/>
            <person name="Banfield J.F."/>
        </authorList>
    </citation>
    <scope>NUCLEOTIDE SEQUENCE [LARGE SCALE GENOMIC DNA]</scope>
</reference>
<evidence type="ECO:0000313" key="3">
    <source>
        <dbReference type="Proteomes" id="UP000178742"/>
    </source>
</evidence>
<comment type="caution">
    <text evidence="2">The sequence shown here is derived from an EMBL/GenBank/DDBJ whole genome shotgun (WGS) entry which is preliminary data.</text>
</comment>
<feature type="signal peptide" evidence="1">
    <location>
        <begin position="1"/>
        <end position="32"/>
    </location>
</feature>
<evidence type="ECO:0000256" key="1">
    <source>
        <dbReference type="SAM" id="SignalP"/>
    </source>
</evidence>
<protein>
    <submittedName>
        <fullName evidence="2">Uncharacterized protein</fullName>
    </submittedName>
</protein>
<dbReference type="Proteomes" id="UP000178742">
    <property type="component" value="Unassembled WGS sequence"/>
</dbReference>
<accession>A0A1F6M5W7</accession>
<proteinExistence type="predicted"/>